<keyword evidence="3" id="KW-1003">Cell membrane</keyword>
<protein>
    <submittedName>
        <fullName evidence="9">DUF421 domain-containing protein</fullName>
    </submittedName>
</protein>
<gene>
    <name evidence="9" type="ORF">HU668_09100</name>
</gene>
<sequence length="243" mass="27824">MRDLMHRWLIGEAPWTFAGEVLLRFLFIYLVLLLVLRLMGRRFAGQLSIIDLAIMIMLGAAIGAPLQTPEKGILTTIVLLITLLGCFRLLSWSTFFSHRLEVLTQGDATLLVMDGRLALEHLHHAEFSRDRAFSELRSMGVQHLGEVRRAWLEPSGRVSLLLYQKPRSGLWLLPEQNETFNQHIAVDGCFACGHCGYVVQSEQQPDQQCDYCNQRAWRQAVKRLGVEKIYHPHQKEHPREAGE</sequence>
<feature type="transmembrane region" description="Helical" evidence="7">
    <location>
        <begin position="15"/>
        <end position="36"/>
    </location>
</feature>
<dbReference type="RefSeq" id="WP_069728575.1">
    <property type="nucleotide sequence ID" value="NZ_JABWPE010000008.1"/>
</dbReference>
<organism evidence="9 10">
    <name type="scientific">Pantoea brenneri</name>
    <dbReference type="NCBI Taxonomy" id="472694"/>
    <lineage>
        <taxon>Bacteria</taxon>
        <taxon>Pseudomonadati</taxon>
        <taxon>Pseudomonadota</taxon>
        <taxon>Gammaproteobacteria</taxon>
        <taxon>Enterobacterales</taxon>
        <taxon>Erwiniaceae</taxon>
        <taxon>Pantoea</taxon>
    </lineage>
</organism>
<dbReference type="PANTHER" id="PTHR34582:SF6">
    <property type="entry name" value="UPF0702 TRANSMEMBRANE PROTEIN YCAP"/>
    <property type="match status" value="1"/>
</dbReference>
<keyword evidence="5 7" id="KW-1133">Transmembrane helix</keyword>
<evidence type="ECO:0000256" key="1">
    <source>
        <dbReference type="ARBA" id="ARBA00004651"/>
    </source>
</evidence>
<comment type="caution">
    <text evidence="9">The sequence shown here is derived from an EMBL/GenBank/DDBJ whole genome shotgun (WGS) entry which is preliminary data.</text>
</comment>
<proteinExistence type="inferred from homology"/>
<evidence type="ECO:0000256" key="4">
    <source>
        <dbReference type="ARBA" id="ARBA00022692"/>
    </source>
</evidence>
<dbReference type="Pfam" id="PF04239">
    <property type="entry name" value="DUF421"/>
    <property type="match status" value="1"/>
</dbReference>
<evidence type="ECO:0000259" key="8">
    <source>
        <dbReference type="Pfam" id="PF04239"/>
    </source>
</evidence>
<evidence type="ECO:0000256" key="2">
    <source>
        <dbReference type="ARBA" id="ARBA00006448"/>
    </source>
</evidence>
<feature type="transmembrane region" description="Helical" evidence="7">
    <location>
        <begin position="72"/>
        <end position="90"/>
    </location>
</feature>
<feature type="domain" description="YetF C-terminal" evidence="8">
    <location>
        <begin position="98"/>
        <end position="188"/>
    </location>
</feature>
<dbReference type="InterPro" id="IPR023090">
    <property type="entry name" value="UPF0702_alpha/beta_dom_sf"/>
</dbReference>
<evidence type="ECO:0000256" key="7">
    <source>
        <dbReference type="SAM" id="Phobius"/>
    </source>
</evidence>
<evidence type="ECO:0000313" key="10">
    <source>
        <dbReference type="Proteomes" id="UP000566985"/>
    </source>
</evidence>
<dbReference type="PANTHER" id="PTHR34582">
    <property type="entry name" value="UPF0702 TRANSMEMBRANE PROTEIN YCAP"/>
    <property type="match status" value="1"/>
</dbReference>
<evidence type="ECO:0000256" key="5">
    <source>
        <dbReference type="ARBA" id="ARBA00022989"/>
    </source>
</evidence>
<evidence type="ECO:0000313" key="9">
    <source>
        <dbReference type="EMBL" id="NUY96615.1"/>
    </source>
</evidence>
<dbReference type="GO" id="GO:0005886">
    <property type="term" value="C:plasma membrane"/>
    <property type="evidence" value="ECO:0007669"/>
    <property type="project" value="UniProtKB-SubCell"/>
</dbReference>
<keyword evidence="4 7" id="KW-0812">Transmembrane</keyword>
<evidence type="ECO:0000256" key="3">
    <source>
        <dbReference type="ARBA" id="ARBA00022475"/>
    </source>
</evidence>
<dbReference type="AlphaFoldDB" id="A0A7Y6TRX3"/>
<comment type="similarity">
    <text evidence="2">Belongs to the UPF0702 family.</text>
</comment>
<dbReference type="GeneID" id="57345314"/>
<name>A0A7Y6TRX3_9GAMM</name>
<dbReference type="InterPro" id="IPR007353">
    <property type="entry name" value="DUF421"/>
</dbReference>
<feature type="transmembrane region" description="Helical" evidence="7">
    <location>
        <begin position="48"/>
        <end position="66"/>
    </location>
</feature>
<reference evidence="9 10" key="1">
    <citation type="submission" date="2020-05" db="EMBL/GenBank/DDBJ databases">
        <title>Whole Genome Sequences of Enterobacteriales Associated with the International Space Station.</title>
        <authorList>
            <person name="Bharadwaj A."/>
            <person name="Daudu R."/>
            <person name="Singh N."/>
            <person name="Wood J."/>
            <person name="Debieu M."/>
            <person name="Mason C."/>
            <person name="Wang C."/>
            <person name="Venkateswaran K."/>
        </authorList>
    </citation>
    <scope>NUCLEOTIDE SEQUENCE [LARGE SCALE GENOMIC DNA]</scope>
    <source>
        <strain evidence="9 10">IF5SW-B1</strain>
    </source>
</reference>
<comment type="subcellular location">
    <subcellularLocation>
        <location evidence="1">Cell membrane</location>
        <topology evidence="1">Multi-pass membrane protein</topology>
    </subcellularLocation>
</comment>
<dbReference type="Gene3D" id="3.30.240.20">
    <property type="entry name" value="bsu07140 like domains"/>
    <property type="match status" value="1"/>
</dbReference>
<dbReference type="Proteomes" id="UP000566985">
    <property type="component" value="Unassembled WGS sequence"/>
</dbReference>
<accession>A0A7Y6TRX3</accession>
<evidence type="ECO:0000256" key="6">
    <source>
        <dbReference type="ARBA" id="ARBA00023136"/>
    </source>
</evidence>
<dbReference type="EMBL" id="JABWPM010000007">
    <property type="protein sequence ID" value="NUY96615.1"/>
    <property type="molecule type" value="Genomic_DNA"/>
</dbReference>
<keyword evidence="6 7" id="KW-0472">Membrane</keyword>